<name>A0A076N2J7_AMYME</name>
<feature type="transmembrane region" description="Helical" evidence="7">
    <location>
        <begin position="48"/>
        <end position="75"/>
    </location>
</feature>
<feature type="transmembrane region" description="Helical" evidence="7">
    <location>
        <begin position="261"/>
        <end position="282"/>
    </location>
</feature>
<feature type="region of interest" description="Disordered" evidence="6">
    <location>
        <begin position="305"/>
        <end position="329"/>
    </location>
</feature>
<keyword evidence="5 7" id="KW-0472">Membrane</keyword>
<evidence type="ECO:0000313" key="9">
    <source>
        <dbReference type="Proteomes" id="UP000062973"/>
    </source>
</evidence>
<dbReference type="STRING" id="1068978.AMETH_5279"/>
<dbReference type="EMBL" id="CP009110">
    <property type="protein sequence ID" value="AIJ25371.1"/>
    <property type="molecule type" value="Genomic_DNA"/>
</dbReference>
<organism evidence="8 9">
    <name type="scientific">Amycolatopsis methanolica 239</name>
    <dbReference type="NCBI Taxonomy" id="1068978"/>
    <lineage>
        <taxon>Bacteria</taxon>
        <taxon>Bacillati</taxon>
        <taxon>Actinomycetota</taxon>
        <taxon>Actinomycetes</taxon>
        <taxon>Pseudonocardiales</taxon>
        <taxon>Pseudonocardiaceae</taxon>
        <taxon>Amycolatopsis</taxon>
        <taxon>Amycolatopsis methanolica group</taxon>
    </lineage>
</organism>
<accession>A0A076N2J7</accession>
<dbReference type="OrthoDB" id="3349406at2"/>
<evidence type="ECO:0000256" key="6">
    <source>
        <dbReference type="SAM" id="MobiDB-lite"/>
    </source>
</evidence>
<sequence length="329" mass="36264">MSEHNRESVVSRAKAGLDRVDAVQQEHTALSVPVAVVKKFLEDQSTQLASMIAFWAFFSIFPLFLVLITLLGFFVPDDLKNDVLGNVGSMFPLLDPATMQGFGGSAWALILGLVTALWSGIAVVRATQTAFNSVWELPFHARPSLPVQIGRSLLVLTTIGLGLVVSTLISGFVSSGSDLLDLGWLGRILGYAIAIVLDVGLFVAAFRILTDREITTRDVLPGALLSGVLFWVLQTLSSLIISRYLQNAQSTYGTFATVITLLWWFYLQSIITLLGAQLNVVLKDRLHPRALVGAPETDADHRAYESYAEERSYHEQERVDTEFPPEQRR</sequence>
<dbReference type="eggNOG" id="COG1295">
    <property type="taxonomic scope" value="Bacteria"/>
</dbReference>
<dbReference type="RefSeq" id="WP_017984217.1">
    <property type="nucleotide sequence ID" value="NZ_AQUL01000001.1"/>
</dbReference>
<evidence type="ECO:0000313" key="8">
    <source>
        <dbReference type="EMBL" id="AIJ25371.1"/>
    </source>
</evidence>
<dbReference type="Proteomes" id="UP000062973">
    <property type="component" value="Chromosome"/>
</dbReference>
<dbReference type="Pfam" id="PF03631">
    <property type="entry name" value="Virul_fac_BrkB"/>
    <property type="match status" value="1"/>
</dbReference>
<protein>
    <submittedName>
        <fullName evidence="8">Ribonuclease</fullName>
    </submittedName>
</protein>
<feature type="transmembrane region" description="Helical" evidence="7">
    <location>
        <begin position="188"/>
        <end position="210"/>
    </location>
</feature>
<reference evidence="8 9" key="1">
    <citation type="submission" date="2014-07" db="EMBL/GenBank/DDBJ databases">
        <title>Whole Genome Sequence of the Amycolatopsis methanolica 239.</title>
        <authorList>
            <person name="Tang B."/>
        </authorList>
    </citation>
    <scope>NUCLEOTIDE SEQUENCE [LARGE SCALE GENOMIC DNA]</scope>
    <source>
        <strain evidence="8 9">239</strain>
    </source>
</reference>
<comment type="subcellular location">
    <subcellularLocation>
        <location evidence="1">Cell membrane</location>
        <topology evidence="1">Multi-pass membrane protein</topology>
    </subcellularLocation>
</comment>
<dbReference type="KEGG" id="amq:AMETH_5279"/>
<dbReference type="PANTHER" id="PTHR30213:SF1">
    <property type="entry name" value="INNER MEMBRANE PROTEIN YHJD"/>
    <property type="match status" value="1"/>
</dbReference>
<dbReference type="PANTHER" id="PTHR30213">
    <property type="entry name" value="INNER MEMBRANE PROTEIN YHJD"/>
    <property type="match status" value="1"/>
</dbReference>
<dbReference type="NCBIfam" id="TIGR00765">
    <property type="entry name" value="yihY_not_rbn"/>
    <property type="match status" value="1"/>
</dbReference>
<feature type="transmembrane region" description="Helical" evidence="7">
    <location>
        <begin position="222"/>
        <end position="241"/>
    </location>
</feature>
<feature type="transmembrane region" description="Helical" evidence="7">
    <location>
        <begin position="152"/>
        <end position="173"/>
    </location>
</feature>
<dbReference type="GO" id="GO:0005886">
    <property type="term" value="C:plasma membrane"/>
    <property type="evidence" value="ECO:0007669"/>
    <property type="project" value="UniProtKB-SubCell"/>
</dbReference>
<dbReference type="AlphaFoldDB" id="A0A076N2J7"/>
<gene>
    <name evidence="8" type="ORF">AMETH_5279</name>
</gene>
<keyword evidence="9" id="KW-1185">Reference proteome</keyword>
<keyword evidence="3 7" id="KW-0812">Transmembrane</keyword>
<proteinExistence type="predicted"/>
<evidence type="ECO:0000256" key="1">
    <source>
        <dbReference type="ARBA" id="ARBA00004651"/>
    </source>
</evidence>
<keyword evidence="2" id="KW-1003">Cell membrane</keyword>
<evidence type="ECO:0000256" key="4">
    <source>
        <dbReference type="ARBA" id="ARBA00022989"/>
    </source>
</evidence>
<evidence type="ECO:0000256" key="7">
    <source>
        <dbReference type="SAM" id="Phobius"/>
    </source>
</evidence>
<dbReference type="HOGENOM" id="CLU_070304_0_0_11"/>
<evidence type="ECO:0000256" key="2">
    <source>
        <dbReference type="ARBA" id="ARBA00022475"/>
    </source>
</evidence>
<evidence type="ECO:0000256" key="5">
    <source>
        <dbReference type="ARBA" id="ARBA00023136"/>
    </source>
</evidence>
<dbReference type="PATRIC" id="fig|1068978.7.peg.5667"/>
<dbReference type="InterPro" id="IPR017039">
    <property type="entry name" value="Virul_fac_BrkB"/>
</dbReference>
<evidence type="ECO:0000256" key="3">
    <source>
        <dbReference type="ARBA" id="ARBA00022692"/>
    </source>
</evidence>
<keyword evidence="4 7" id="KW-1133">Transmembrane helix</keyword>
<feature type="transmembrane region" description="Helical" evidence="7">
    <location>
        <begin position="104"/>
        <end position="124"/>
    </location>
</feature>